<name>A0A0K1PR78_9BACT</name>
<dbReference type="Proteomes" id="UP000064967">
    <property type="component" value="Chromosome"/>
</dbReference>
<accession>A0A0K1PR78</accession>
<organism evidence="1 2">
    <name type="scientific">Labilithrix luteola</name>
    <dbReference type="NCBI Taxonomy" id="1391654"/>
    <lineage>
        <taxon>Bacteria</taxon>
        <taxon>Pseudomonadati</taxon>
        <taxon>Myxococcota</taxon>
        <taxon>Polyangia</taxon>
        <taxon>Polyangiales</taxon>
        <taxon>Labilitrichaceae</taxon>
        <taxon>Labilithrix</taxon>
    </lineage>
</organism>
<proteinExistence type="predicted"/>
<dbReference type="EMBL" id="CP012333">
    <property type="protein sequence ID" value="AKU96038.1"/>
    <property type="molecule type" value="Genomic_DNA"/>
</dbReference>
<reference evidence="1 2" key="1">
    <citation type="submission" date="2015-08" db="EMBL/GenBank/DDBJ databases">
        <authorList>
            <person name="Babu N.S."/>
            <person name="Beckwith C.J."/>
            <person name="Beseler K.G."/>
            <person name="Brison A."/>
            <person name="Carone J.V."/>
            <person name="Caskin T.P."/>
            <person name="Diamond M."/>
            <person name="Durham M.E."/>
            <person name="Foxe J.M."/>
            <person name="Go M."/>
            <person name="Henderson B.A."/>
            <person name="Jones I.B."/>
            <person name="McGettigan J.A."/>
            <person name="Micheletti S.J."/>
            <person name="Nasrallah M.E."/>
            <person name="Ortiz D."/>
            <person name="Piller C.R."/>
            <person name="Privatt S.R."/>
            <person name="Schneider S.L."/>
            <person name="Sharp S."/>
            <person name="Smith T.C."/>
            <person name="Stanton J.D."/>
            <person name="Ullery H.E."/>
            <person name="Wilson R.J."/>
            <person name="Serrano M.G."/>
            <person name="Buck G."/>
            <person name="Lee V."/>
            <person name="Wang Y."/>
            <person name="Carvalho R."/>
            <person name="Voegtly L."/>
            <person name="Shi R."/>
            <person name="Duckworth R."/>
            <person name="Johnson A."/>
            <person name="Loviza R."/>
            <person name="Walstead R."/>
            <person name="Shah Z."/>
            <person name="Kiflezghi M."/>
            <person name="Wade K."/>
            <person name="Ball S.L."/>
            <person name="Bradley K.W."/>
            <person name="Asai D.J."/>
            <person name="Bowman C.A."/>
            <person name="Russell D.A."/>
            <person name="Pope W.H."/>
            <person name="Jacobs-Sera D."/>
            <person name="Hendrix R.W."/>
            <person name="Hatfull G.F."/>
        </authorList>
    </citation>
    <scope>NUCLEOTIDE SEQUENCE [LARGE SCALE GENOMIC DNA]</scope>
    <source>
        <strain evidence="1 2">DSM 27648</strain>
    </source>
</reference>
<dbReference type="RefSeq" id="WP_146647389.1">
    <property type="nucleotide sequence ID" value="NZ_CP012333.1"/>
</dbReference>
<evidence type="ECO:0000313" key="1">
    <source>
        <dbReference type="EMBL" id="AKU96038.1"/>
    </source>
</evidence>
<protein>
    <recommendedName>
        <fullName evidence="3">Lipoprotein</fullName>
    </recommendedName>
</protein>
<evidence type="ECO:0000313" key="2">
    <source>
        <dbReference type="Proteomes" id="UP000064967"/>
    </source>
</evidence>
<evidence type="ECO:0008006" key="3">
    <source>
        <dbReference type="Google" id="ProtNLM"/>
    </source>
</evidence>
<gene>
    <name evidence="1" type="ORF">AKJ09_02702</name>
</gene>
<dbReference type="KEGG" id="llu:AKJ09_02702"/>
<dbReference type="PROSITE" id="PS51257">
    <property type="entry name" value="PROKAR_LIPOPROTEIN"/>
    <property type="match status" value="1"/>
</dbReference>
<dbReference type="STRING" id="1391654.AKJ09_02702"/>
<keyword evidence="2" id="KW-1185">Reference proteome</keyword>
<sequence>MKFRYRRAWAFAGTLVGLVACGGEEPPPKAPAAPPVAKDPAWMAKAASACVRLASCTQLDDAKRFRSPGACVDWWLGRGGPTAQDPLRTCLAEAKTCEQVEACQRGGGDARVASFCAERKGVVTACDGDRLVSCGDEGEEASVIDCAALGANCREQRSAGGIAIRGCFSLQKCPLGAPEARCDGADAVISCRDGAIERIACKPGTSCQERATENGEQTASCELPGRRRCEMLGARHCEGDRLVECGSPEGGPGRIKVTDCGASGLRCTGMGLRAACTVPTDMECDREMTAKCGDAGKSVVFCAAGRSTKVSCAGLGMGACNPVARGAGAACNP</sequence>
<dbReference type="AlphaFoldDB" id="A0A0K1PR78"/>